<keyword evidence="6 9" id="KW-1133">Transmembrane helix</keyword>
<organism evidence="12 14">
    <name type="scientific">Brevibacterium casei</name>
    <dbReference type="NCBI Taxonomy" id="33889"/>
    <lineage>
        <taxon>Bacteria</taxon>
        <taxon>Bacillati</taxon>
        <taxon>Actinomycetota</taxon>
        <taxon>Actinomycetes</taxon>
        <taxon>Micrococcales</taxon>
        <taxon>Brevibacteriaceae</taxon>
        <taxon>Brevibacterium</taxon>
    </lineage>
</organism>
<protein>
    <submittedName>
        <fullName evidence="11 12">ABC transporter permease</fullName>
    </submittedName>
</protein>
<dbReference type="PANTHER" id="PTHR42929:SF1">
    <property type="entry name" value="INNER MEMBRANE ABC TRANSPORTER PERMEASE PROTEIN YDCU-RELATED"/>
    <property type="match status" value="1"/>
</dbReference>
<evidence type="ECO:0000256" key="7">
    <source>
        <dbReference type="ARBA" id="ARBA00023136"/>
    </source>
</evidence>
<gene>
    <name evidence="11" type="ORF">AVW13_13060</name>
    <name evidence="12" type="ORF">I6G59_06610</name>
</gene>
<reference evidence="11" key="2">
    <citation type="submission" date="2016-01" db="EMBL/GenBank/DDBJ databases">
        <authorList>
            <person name="Hong K.W."/>
        </authorList>
    </citation>
    <scope>NUCLEOTIDE SEQUENCE</scope>
    <source>
        <strain evidence="11">M40</strain>
    </source>
</reference>
<comment type="similarity">
    <text evidence="2">Belongs to the binding-protein-dependent transport system permease family. CysTW subfamily.</text>
</comment>
<dbReference type="GeneID" id="99775065"/>
<evidence type="ECO:0000256" key="2">
    <source>
        <dbReference type="ARBA" id="ARBA00007069"/>
    </source>
</evidence>
<feature type="transmembrane region" description="Helical" evidence="9">
    <location>
        <begin position="230"/>
        <end position="252"/>
    </location>
</feature>
<keyword evidence="5 9" id="KW-0812">Transmembrane</keyword>
<dbReference type="KEGG" id="bcau:I6G59_06610"/>
<evidence type="ECO:0000313" key="11">
    <source>
        <dbReference type="EMBL" id="KZE17932.1"/>
    </source>
</evidence>
<feature type="transmembrane region" description="Helical" evidence="9">
    <location>
        <begin position="136"/>
        <end position="159"/>
    </location>
</feature>
<evidence type="ECO:0000256" key="8">
    <source>
        <dbReference type="SAM" id="MobiDB-lite"/>
    </source>
</evidence>
<dbReference type="STRING" id="33889.AVW13_13060"/>
<dbReference type="AlphaFoldDB" id="A0A161S512"/>
<reference evidence="12 14" key="3">
    <citation type="submission" date="2020-12" db="EMBL/GenBank/DDBJ databases">
        <title>FDA dAtabase for Regulatory Grade micrObial Sequences (FDA-ARGOS): Supporting development and validation of Infectious Disease Dx tests.</title>
        <authorList>
            <person name="Sproer C."/>
            <person name="Gronow S."/>
            <person name="Severitt S."/>
            <person name="Schroder I."/>
            <person name="Tallon L."/>
            <person name="Sadzewicz L."/>
            <person name="Zhao X."/>
            <person name="Boylan J."/>
            <person name="Ott S."/>
            <person name="Bowen H."/>
            <person name="Vavikolanu K."/>
            <person name="Mehta A."/>
            <person name="Aluvathingal J."/>
            <person name="Nadendla S."/>
            <person name="Lowell S."/>
            <person name="Myers T."/>
            <person name="Yan Y."/>
            <person name="Sichtig H."/>
        </authorList>
    </citation>
    <scope>NUCLEOTIDE SEQUENCE [LARGE SCALE GENOMIC DNA]</scope>
    <source>
        <strain evidence="12 14">FDAARGOS_902</strain>
    </source>
</reference>
<evidence type="ECO:0000313" key="14">
    <source>
        <dbReference type="Proteomes" id="UP000594979"/>
    </source>
</evidence>
<dbReference type="PANTHER" id="PTHR42929">
    <property type="entry name" value="INNER MEMBRANE ABC TRANSPORTER PERMEASE PROTEIN YDCU-RELATED-RELATED"/>
    <property type="match status" value="1"/>
</dbReference>
<feature type="transmembrane region" description="Helical" evidence="9">
    <location>
        <begin position="96"/>
        <end position="124"/>
    </location>
</feature>
<dbReference type="SUPFAM" id="SSF161098">
    <property type="entry name" value="MetI-like"/>
    <property type="match status" value="1"/>
</dbReference>
<reference evidence="13" key="1">
    <citation type="submission" date="2016-01" db="EMBL/GenBank/DDBJ databases">
        <title>Draft genome of Chromobacterium sp. F49.</title>
        <authorList>
            <person name="Hong K.W."/>
        </authorList>
    </citation>
    <scope>NUCLEOTIDE SEQUENCE [LARGE SCALE GENOMIC DNA]</scope>
    <source>
        <strain evidence="13">M40</strain>
    </source>
</reference>
<evidence type="ECO:0000256" key="3">
    <source>
        <dbReference type="ARBA" id="ARBA00022448"/>
    </source>
</evidence>
<keyword evidence="3" id="KW-0813">Transport</keyword>
<dbReference type="RefSeq" id="WP_063250302.1">
    <property type="nucleotide sequence ID" value="NZ_CP065629.1"/>
</dbReference>
<keyword evidence="4" id="KW-1003">Cell membrane</keyword>
<evidence type="ECO:0000313" key="12">
    <source>
        <dbReference type="EMBL" id="QPS34968.1"/>
    </source>
</evidence>
<dbReference type="InterPro" id="IPR035906">
    <property type="entry name" value="MetI-like_sf"/>
</dbReference>
<feature type="compositionally biased region" description="Polar residues" evidence="8">
    <location>
        <begin position="1"/>
        <end position="10"/>
    </location>
</feature>
<evidence type="ECO:0000259" key="10">
    <source>
        <dbReference type="PROSITE" id="PS50928"/>
    </source>
</evidence>
<dbReference type="Proteomes" id="UP000594979">
    <property type="component" value="Chromosome"/>
</dbReference>
<name>A0A161S512_9MICO</name>
<comment type="subcellular location">
    <subcellularLocation>
        <location evidence="1">Cell membrane</location>
        <topology evidence="1">Multi-pass membrane protein</topology>
    </subcellularLocation>
</comment>
<dbReference type="EMBL" id="LQQR01000024">
    <property type="protein sequence ID" value="KZE17932.1"/>
    <property type="molecule type" value="Genomic_DNA"/>
</dbReference>
<keyword evidence="7 9" id="KW-0472">Membrane</keyword>
<proteinExistence type="inferred from homology"/>
<dbReference type="Proteomes" id="UP000076612">
    <property type="component" value="Unassembled WGS sequence"/>
</dbReference>
<feature type="region of interest" description="Disordered" evidence="8">
    <location>
        <begin position="1"/>
        <end position="31"/>
    </location>
</feature>
<feature type="transmembrane region" description="Helical" evidence="9">
    <location>
        <begin position="49"/>
        <end position="68"/>
    </location>
</feature>
<evidence type="ECO:0000256" key="1">
    <source>
        <dbReference type="ARBA" id="ARBA00004651"/>
    </source>
</evidence>
<sequence>MSTPTQQPTTAAERPDENGTTASAPAPQRRSGGLATRVFGAAAMSFPTWAYALFFFVIPVALVVFYSFGYKPDQFTAVATDQLSFDRYPEALSASFIATFFATLRISLLGTFLCLVIALPFAYWLAIKVAPARRSLALALVMVPFWTNFLVRTLGWQIMLSPDGFLSQWMQGIGILDAPLDILYTRAAVQIGVVYNYLPLMILPLFVAIDASGSRLREASYDLGAGKVTTFLRVTLPMAMPGIISGCLLVFIPLNGDYVTATVLGGASGSMIGQLIANQFNASQNWALGAAMALILIAATLAVVGIGFALLWLGQKIAAKLNSVPLTDGRA</sequence>
<dbReference type="EMBL" id="CP065682">
    <property type="protein sequence ID" value="QPS34968.1"/>
    <property type="molecule type" value="Genomic_DNA"/>
</dbReference>
<evidence type="ECO:0000313" key="13">
    <source>
        <dbReference type="Proteomes" id="UP000076612"/>
    </source>
</evidence>
<dbReference type="GO" id="GO:0055085">
    <property type="term" value="P:transmembrane transport"/>
    <property type="evidence" value="ECO:0007669"/>
    <property type="project" value="InterPro"/>
</dbReference>
<evidence type="ECO:0000256" key="6">
    <source>
        <dbReference type="ARBA" id="ARBA00022989"/>
    </source>
</evidence>
<dbReference type="CDD" id="cd06261">
    <property type="entry name" value="TM_PBP2"/>
    <property type="match status" value="1"/>
</dbReference>
<feature type="transmembrane region" description="Helical" evidence="9">
    <location>
        <begin position="289"/>
        <end position="313"/>
    </location>
</feature>
<evidence type="ECO:0000256" key="4">
    <source>
        <dbReference type="ARBA" id="ARBA00022475"/>
    </source>
</evidence>
<dbReference type="Gene3D" id="1.10.3720.10">
    <property type="entry name" value="MetI-like"/>
    <property type="match status" value="1"/>
</dbReference>
<feature type="domain" description="ABC transmembrane type-1" evidence="10">
    <location>
        <begin position="100"/>
        <end position="307"/>
    </location>
</feature>
<evidence type="ECO:0000256" key="5">
    <source>
        <dbReference type="ARBA" id="ARBA00022692"/>
    </source>
</evidence>
<feature type="transmembrane region" description="Helical" evidence="9">
    <location>
        <begin position="187"/>
        <end position="209"/>
    </location>
</feature>
<accession>A0A161S512</accession>
<dbReference type="GO" id="GO:0005886">
    <property type="term" value="C:plasma membrane"/>
    <property type="evidence" value="ECO:0007669"/>
    <property type="project" value="UniProtKB-SubCell"/>
</dbReference>
<evidence type="ECO:0000256" key="9">
    <source>
        <dbReference type="SAM" id="Phobius"/>
    </source>
</evidence>
<dbReference type="InterPro" id="IPR000515">
    <property type="entry name" value="MetI-like"/>
</dbReference>
<dbReference type="PROSITE" id="PS50928">
    <property type="entry name" value="ABC_TM1"/>
    <property type="match status" value="1"/>
</dbReference>